<keyword evidence="2" id="KW-0378">Hydrolase</keyword>
<dbReference type="PANTHER" id="PTHR31793:SF27">
    <property type="entry name" value="NOVEL THIOESTERASE SUPERFAMILY DOMAIN AND SAPOSIN A-TYPE DOMAIN CONTAINING PROTEIN (0610012H03RIK)"/>
    <property type="match status" value="1"/>
</dbReference>
<name>A0A1G9P6L3_9PROT</name>
<organism evidence="3 4">
    <name type="scientific">Maricaulis salignorans</name>
    <dbReference type="NCBI Taxonomy" id="144026"/>
    <lineage>
        <taxon>Bacteria</taxon>
        <taxon>Pseudomonadati</taxon>
        <taxon>Pseudomonadota</taxon>
        <taxon>Alphaproteobacteria</taxon>
        <taxon>Maricaulales</taxon>
        <taxon>Maricaulaceae</taxon>
        <taxon>Maricaulis</taxon>
    </lineage>
</organism>
<dbReference type="Gene3D" id="3.10.129.10">
    <property type="entry name" value="Hotdog Thioesterase"/>
    <property type="match status" value="1"/>
</dbReference>
<dbReference type="RefSeq" id="WP_091767229.1">
    <property type="nucleotide sequence ID" value="NZ_FNHG01000003.1"/>
</dbReference>
<gene>
    <name evidence="3" type="ORF">SAMN04488568_103109</name>
</gene>
<comment type="similarity">
    <text evidence="1">Belongs to the 4-hydroxybenzoyl-CoA thioesterase family.</text>
</comment>
<reference evidence="3 4" key="1">
    <citation type="submission" date="2016-10" db="EMBL/GenBank/DDBJ databases">
        <authorList>
            <person name="de Groot N.N."/>
        </authorList>
    </citation>
    <scope>NUCLEOTIDE SEQUENCE [LARGE SCALE GENOMIC DNA]</scope>
    <source>
        <strain evidence="3 4">DSM 16077</strain>
    </source>
</reference>
<dbReference type="PANTHER" id="PTHR31793">
    <property type="entry name" value="4-HYDROXYBENZOYL-COA THIOESTERASE FAMILY MEMBER"/>
    <property type="match status" value="1"/>
</dbReference>
<sequence>MVFRVDRRVRFADVDAAGIVFYPRYFEMINACVEDWFETGLEHGFNAMIVKGNHAVPLANIEVDFKAPSRLDDELAFKLVVTEVGRSSFKLTIKAWHEDEVRMIAKLVLVYIDMDKHVPVRIPEIMRARMLTFEEVK</sequence>
<accession>A0A1G9P6L3</accession>
<dbReference type="Proteomes" id="UP000199759">
    <property type="component" value="Unassembled WGS sequence"/>
</dbReference>
<dbReference type="GO" id="GO:0047617">
    <property type="term" value="F:fatty acyl-CoA hydrolase activity"/>
    <property type="evidence" value="ECO:0007669"/>
    <property type="project" value="TreeGrafter"/>
</dbReference>
<evidence type="ECO:0000256" key="1">
    <source>
        <dbReference type="ARBA" id="ARBA00005953"/>
    </source>
</evidence>
<dbReference type="AlphaFoldDB" id="A0A1G9P6L3"/>
<dbReference type="OrthoDB" id="7204167at2"/>
<dbReference type="EMBL" id="FNHG01000003">
    <property type="protein sequence ID" value="SDL93795.1"/>
    <property type="molecule type" value="Genomic_DNA"/>
</dbReference>
<protein>
    <submittedName>
        <fullName evidence="3">4-hydroxybenzoyl-CoA thioesterase</fullName>
    </submittedName>
</protein>
<dbReference type="SUPFAM" id="SSF54637">
    <property type="entry name" value="Thioesterase/thiol ester dehydrase-isomerase"/>
    <property type="match status" value="1"/>
</dbReference>
<dbReference type="CDD" id="cd00586">
    <property type="entry name" value="4HBT"/>
    <property type="match status" value="1"/>
</dbReference>
<dbReference type="InterPro" id="IPR029069">
    <property type="entry name" value="HotDog_dom_sf"/>
</dbReference>
<dbReference type="InterPro" id="IPR050563">
    <property type="entry name" value="4-hydroxybenzoyl-CoA_TE"/>
</dbReference>
<evidence type="ECO:0000313" key="4">
    <source>
        <dbReference type="Proteomes" id="UP000199759"/>
    </source>
</evidence>
<evidence type="ECO:0000256" key="2">
    <source>
        <dbReference type="ARBA" id="ARBA00022801"/>
    </source>
</evidence>
<evidence type="ECO:0000313" key="3">
    <source>
        <dbReference type="EMBL" id="SDL93795.1"/>
    </source>
</evidence>
<dbReference type="Pfam" id="PF13279">
    <property type="entry name" value="4HBT_2"/>
    <property type="match status" value="1"/>
</dbReference>
<dbReference type="STRING" id="144026.SAMN04488568_103109"/>
<proteinExistence type="inferred from homology"/>
<keyword evidence="4" id="KW-1185">Reference proteome</keyword>